<feature type="signal peptide" evidence="1">
    <location>
        <begin position="1"/>
        <end position="20"/>
    </location>
</feature>
<feature type="domain" description="WW" evidence="2">
    <location>
        <begin position="229"/>
        <end position="253"/>
    </location>
</feature>
<organism evidence="3 4">
    <name type="scientific">Planctopirus hydrillae</name>
    <dbReference type="NCBI Taxonomy" id="1841610"/>
    <lineage>
        <taxon>Bacteria</taxon>
        <taxon>Pseudomonadati</taxon>
        <taxon>Planctomycetota</taxon>
        <taxon>Planctomycetia</taxon>
        <taxon>Planctomycetales</taxon>
        <taxon>Planctomycetaceae</taxon>
        <taxon>Planctopirus</taxon>
    </lineage>
</organism>
<feature type="chain" id="PRO_5008672899" evidence="1">
    <location>
        <begin position="21"/>
        <end position="296"/>
    </location>
</feature>
<evidence type="ECO:0000256" key="1">
    <source>
        <dbReference type="SAM" id="SignalP"/>
    </source>
</evidence>
<keyword evidence="1" id="KW-0732">Signal</keyword>
<proteinExistence type="predicted"/>
<dbReference type="PANTHER" id="PTHR40469">
    <property type="entry name" value="SECRETED GLYCOSYL HYDROLASE"/>
    <property type="match status" value="1"/>
</dbReference>
<dbReference type="InterPro" id="IPR029062">
    <property type="entry name" value="Class_I_gatase-like"/>
</dbReference>
<dbReference type="STRING" id="1841610.A6X21_09365"/>
<name>A0A1C3E7W8_9PLAN</name>
<dbReference type="CDD" id="cd03143">
    <property type="entry name" value="A4_beta-galactosidase_middle_domain"/>
    <property type="match status" value="1"/>
</dbReference>
<dbReference type="Pfam" id="PF06283">
    <property type="entry name" value="ThuA"/>
    <property type="match status" value="1"/>
</dbReference>
<dbReference type="SUPFAM" id="SSF52317">
    <property type="entry name" value="Class I glutamine amidotransferase-like"/>
    <property type="match status" value="1"/>
</dbReference>
<accession>A0A1C3E7W8</accession>
<dbReference type="AlphaFoldDB" id="A0A1C3E7W8"/>
<comment type="caution">
    <text evidence="3">The sequence shown here is derived from an EMBL/GenBank/DDBJ whole genome shotgun (WGS) entry which is preliminary data.</text>
</comment>
<sequence length="296" mass="33033">MRVICKSFLVLALGWLSLFAGQGGALQAADAPAKKYKALMLTQSAGFTHGSVRRPKAEGDAPQKLSASEIAMTQLGQQTGLFDVTCTQDAASDFTKENLSKYDMVIFYTTGNLPIAEADKEYFLNDWLKQEGHAFIGFHSATDTFNNYKPYFDFVGGTFDGHPWGAGETVTIKIHDPEFPAMKPLGSELVIKDEIYQYKNYRPENVRVLMSLDMSKCKTKRPYMVPVSWVKEHGKGRLFYTNLGHNEGTWTNPTFLEHAHQGIRWALRLEEGNATPNPELQAKLQEEAKAAAEPAK</sequence>
<dbReference type="InterPro" id="IPR001202">
    <property type="entry name" value="WW_dom"/>
</dbReference>
<keyword evidence="4" id="KW-1185">Reference proteome</keyword>
<keyword evidence="3" id="KW-0378">Hydrolase</keyword>
<evidence type="ECO:0000313" key="3">
    <source>
        <dbReference type="EMBL" id="ODA29323.1"/>
    </source>
</evidence>
<dbReference type="EMBL" id="LYDR01000137">
    <property type="protein sequence ID" value="ODA29323.1"/>
    <property type="molecule type" value="Genomic_DNA"/>
</dbReference>
<dbReference type="Proteomes" id="UP000094828">
    <property type="component" value="Unassembled WGS sequence"/>
</dbReference>
<gene>
    <name evidence="3" type="ORF">A6X21_09365</name>
</gene>
<reference evidence="3 4" key="1">
    <citation type="submission" date="2016-05" db="EMBL/GenBank/DDBJ databases">
        <title>Genomic and physiological characterization of Planctopirus sp. isolated from fresh water lake.</title>
        <authorList>
            <person name="Subhash Y."/>
            <person name="Ramana C."/>
        </authorList>
    </citation>
    <scope>NUCLEOTIDE SEQUENCE [LARGE SCALE GENOMIC DNA]</scope>
    <source>
        <strain evidence="3 4">JC280</strain>
    </source>
</reference>
<protein>
    <submittedName>
        <fullName evidence="3">Glycosyl hydrolase</fullName>
    </submittedName>
</protein>
<dbReference type="Gene3D" id="3.40.50.880">
    <property type="match status" value="1"/>
</dbReference>
<dbReference type="GO" id="GO:0016787">
    <property type="term" value="F:hydrolase activity"/>
    <property type="evidence" value="ECO:0007669"/>
    <property type="project" value="UniProtKB-KW"/>
</dbReference>
<dbReference type="PANTHER" id="PTHR40469:SF2">
    <property type="entry name" value="GALACTOSE-BINDING DOMAIN-LIKE SUPERFAMILY PROTEIN"/>
    <property type="match status" value="1"/>
</dbReference>
<dbReference type="PROSITE" id="PS01159">
    <property type="entry name" value="WW_DOMAIN_1"/>
    <property type="match status" value="1"/>
</dbReference>
<evidence type="ECO:0000259" key="2">
    <source>
        <dbReference type="PROSITE" id="PS01159"/>
    </source>
</evidence>
<dbReference type="InterPro" id="IPR029010">
    <property type="entry name" value="ThuA-like"/>
</dbReference>
<dbReference type="OrthoDB" id="9785923at2"/>
<evidence type="ECO:0000313" key="4">
    <source>
        <dbReference type="Proteomes" id="UP000094828"/>
    </source>
</evidence>